<evidence type="ECO:0000313" key="5">
    <source>
        <dbReference type="Proteomes" id="UP000325313"/>
    </source>
</evidence>
<feature type="chain" id="PRO_5036366737" evidence="1">
    <location>
        <begin position="23"/>
        <end position="83"/>
    </location>
</feature>
<comment type="caution">
    <text evidence="3">The sequence shown here is derived from an EMBL/GenBank/DDBJ whole genome shotgun (WGS) entry which is preliminary data.</text>
</comment>
<protein>
    <submittedName>
        <fullName evidence="3">Uncharacterized protein</fullName>
    </submittedName>
</protein>
<evidence type="ECO:0000313" key="3">
    <source>
        <dbReference type="EMBL" id="KAA1137926.1"/>
    </source>
</evidence>
<evidence type="ECO:0000256" key="1">
    <source>
        <dbReference type="SAM" id="SignalP"/>
    </source>
</evidence>
<dbReference type="Proteomes" id="UP000325313">
    <property type="component" value="Unassembled WGS sequence"/>
</dbReference>
<name>A0A5B0SI99_PUCGR</name>
<dbReference type="AlphaFoldDB" id="A0A5B0SI99"/>
<keyword evidence="1" id="KW-0732">Signal</keyword>
<accession>A0A5B0SI99</accession>
<dbReference type="Proteomes" id="UP000324748">
    <property type="component" value="Unassembled WGS sequence"/>
</dbReference>
<gene>
    <name evidence="2" type="ORF">PGT21_024483</name>
    <name evidence="3" type="ORF">PGTUg99_006839</name>
</gene>
<dbReference type="EMBL" id="VDEP01000004">
    <property type="protein sequence ID" value="KAA1137926.1"/>
    <property type="molecule type" value="Genomic_DNA"/>
</dbReference>
<evidence type="ECO:0000313" key="4">
    <source>
        <dbReference type="Proteomes" id="UP000324748"/>
    </source>
</evidence>
<keyword evidence="4" id="KW-1185">Reference proteome</keyword>
<feature type="signal peptide" evidence="1">
    <location>
        <begin position="1"/>
        <end position="22"/>
    </location>
</feature>
<sequence length="83" mass="9090">MRFATLFQCLVVALIQGESAFARSDTCPTGRVKMCEEQSGTKFILSSANNNICPEAAQIKCCSYDNPGTFNSQKELDNECKSV</sequence>
<reference evidence="4 5" key="1">
    <citation type="submission" date="2019-05" db="EMBL/GenBank/DDBJ databases">
        <title>Emergence of the Ug99 lineage of the wheat stem rust pathogen through somatic hybridization.</title>
        <authorList>
            <person name="Li F."/>
            <person name="Upadhyaya N.M."/>
            <person name="Sperschneider J."/>
            <person name="Matny O."/>
            <person name="Nguyen-Phuc H."/>
            <person name="Mago R."/>
            <person name="Raley C."/>
            <person name="Miller M.E."/>
            <person name="Silverstein K.A.T."/>
            <person name="Henningsen E."/>
            <person name="Hirsch C.D."/>
            <person name="Visser B."/>
            <person name="Pretorius Z.A."/>
            <person name="Steffenson B.J."/>
            <person name="Schwessinger B."/>
            <person name="Dodds P.N."/>
            <person name="Figueroa M."/>
        </authorList>
    </citation>
    <scope>NUCLEOTIDE SEQUENCE [LARGE SCALE GENOMIC DNA]</scope>
    <source>
        <strain evidence="2">21-0</strain>
        <strain evidence="3 5">Ug99</strain>
    </source>
</reference>
<organism evidence="3 5">
    <name type="scientific">Puccinia graminis f. sp. tritici</name>
    <dbReference type="NCBI Taxonomy" id="56615"/>
    <lineage>
        <taxon>Eukaryota</taxon>
        <taxon>Fungi</taxon>
        <taxon>Dikarya</taxon>
        <taxon>Basidiomycota</taxon>
        <taxon>Pucciniomycotina</taxon>
        <taxon>Pucciniomycetes</taxon>
        <taxon>Pucciniales</taxon>
        <taxon>Pucciniaceae</taxon>
        <taxon>Puccinia</taxon>
    </lineage>
</organism>
<dbReference type="EMBL" id="VSWC01000002">
    <property type="protein sequence ID" value="KAA1117821.1"/>
    <property type="molecule type" value="Genomic_DNA"/>
</dbReference>
<proteinExistence type="predicted"/>
<evidence type="ECO:0000313" key="2">
    <source>
        <dbReference type="EMBL" id="KAA1117821.1"/>
    </source>
</evidence>